<evidence type="ECO:0000256" key="1">
    <source>
        <dbReference type="SAM" id="MobiDB-lite"/>
    </source>
</evidence>
<dbReference type="AlphaFoldDB" id="A0A369TAC9"/>
<organism evidence="2 3">
    <name type="scientific">Ferruginivarius sediminum</name>
    <dbReference type="NCBI Taxonomy" id="2661937"/>
    <lineage>
        <taxon>Bacteria</taxon>
        <taxon>Pseudomonadati</taxon>
        <taxon>Pseudomonadota</taxon>
        <taxon>Alphaproteobacteria</taxon>
        <taxon>Rhodospirillales</taxon>
        <taxon>Rhodospirillaceae</taxon>
        <taxon>Ferruginivarius</taxon>
    </lineage>
</organism>
<protein>
    <submittedName>
        <fullName evidence="2">Uncharacterized protein</fullName>
    </submittedName>
</protein>
<proteinExistence type="predicted"/>
<feature type="region of interest" description="Disordered" evidence="1">
    <location>
        <begin position="231"/>
        <end position="268"/>
    </location>
</feature>
<dbReference type="RefSeq" id="WP_114582707.1">
    <property type="nucleotide sequence ID" value="NZ_QPMH01000012.1"/>
</dbReference>
<dbReference type="EMBL" id="QPMH01000012">
    <property type="protein sequence ID" value="RDD61454.1"/>
    <property type="molecule type" value="Genomic_DNA"/>
</dbReference>
<dbReference type="Proteomes" id="UP000253941">
    <property type="component" value="Unassembled WGS sequence"/>
</dbReference>
<keyword evidence="3" id="KW-1185">Reference proteome</keyword>
<comment type="caution">
    <text evidence="2">The sequence shown here is derived from an EMBL/GenBank/DDBJ whole genome shotgun (WGS) entry which is preliminary data.</text>
</comment>
<feature type="compositionally biased region" description="Basic and acidic residues" evidence="1">
    <location>
        <begin position="251"/>
        <end position="261"/>
    </location>
</feature>
<reference evidence="2 3" key="1">
    <citation type="submission" date="2018-07" db="EMBL/GenBank/DDBJ databases">
        <title>Venubactetium sediminum gen. nov., sp. nov., isolated from a marine solar saltern.</title>
        <authorList>
            <person name="Wang S."/>
        </authorList>
    </citation>
    <scope>NUCLEOTIDE SEQUENCE [LARGE SCALE GENOMIC DNA]</scope>
    <source>
        <strain evidence="2 3">WD2A32</strain>
    </source>
</reference>
<evidence type="ECO:0000313" key="3">
    <source>
        <dbReference type="Proteomes" id="UP000253941"/>
    </source>
</evidence>
<sequence>MTIFAAVILPETAHVCTDTACFQADGEFYSFTSKLFPLPHIDAVIGGRGAREPLADAYCELLAEPLPNGVDDLAERGQEIFRRRFARYMTRTGRTARIISMAEFATTTPDEMMEAFVIGYSYSLKVYRGLAFHNIESDFAPMFFDPNSDMMSPPANVVGFQWTTSQPGVHDVVRASKAQYKAAAENGLGNYVGGEVQAATLRPGSIEVRTIDRYPNYNNLVTAIGGTVRPLASKSPEARQNTPQAPQGLSRAERRRLEREQRKGRRHA</sequence>
<accession>A0A369TAC9</accession>
<gene>
    <name evidence="2" type="ORF">DRB17_13345</name>
</gene>
<evidence type="ECO:0000313" key="2">
    <source>
        <dbReference type="EMBL" id="RDD61454.1"/>
    </source>
</evidence>
<name>A0A369TAC9_9PROT</name>
<feature type="compositionally biased region" description="Polar residues" evidence="1">
    <location>
        <begin position="238"/>
        <end position="247"/>
    </location>
</feature>